<comment type="caution">
    <text evidence="1">The sequence shown here is derived from an EMBL/GenBank/DDBJ whole genome shotgun (WGS) entry which is preliminary data.</text>
</comment>
<evidence type="ECO:0000313" key="2">
    <source>
        <dbReference type="Proteomes" id="UP001165960"/>
    </source>
</evidence>
<proteinExistence type="predicted"/>
<evidence type="ECO:0000313" key="1">
    <source>
        <dbReference type="EMBL" id="KAJ9058883.1"/>
    </source>
</evidence>
<keyword evidence="2" id="KW-1185">Reference proteome</keyword>
<protein>
    <submittedName>
        <fullName evidence="1">Uncharacterized protein</fullName>
    </submittedName>
</protein>
<accession>A0ACC2S9B5</accession>
<reference evidence="1" key="1">
    <citation type="submission" date="2022-04" db="EMBL/GenBank/DDBJ databases">
        <title>Genome of the entomopathogenic fungus Entomophthora muscae.</title>
        <authorList>
            <person name="Elya C."/>
            <person name="Lovett B.R."/>
            <person name="Lee E."/>
            <person name="Macias A.M."/>
            <person name="Hajek A.E."/>
            <person name="De Bivort B.L."/>
            <person name="Kasson M.T."/>
            <person name="De Fine Licht H.H."/>
            <person name="Stajich J.E."/>
        </authorList>
    </citation>
    <scope>NUCLEOTIDE SEQUENCE</scope>
    <source>
        <strain evidence="1">Berkeley</strain>
    </source>
</reference>
<name>A0ACC2S9B5_9FUNG</name>
<dbReference type="Proteomes" id="UP001165960">
    <property type="component" value="Unassembled WGS sequence"/>
</dbReference>
<gene>
    <name evidence="1" type="ORF">DSO57_1007822</name>
</gene>
<organism evidence="1 2">
    <name type="scientific">Entomophthora muscae</name>
    <dbReference type="NCBI Taxonomy" id="34485"/>
    <lineage>
        <taxon>Eukaryota</taxon>
        <taxon>Fungi</taxon>
        <taxon>Fungi incertae sedis</taxon>
        <taxon>Zoopagomycota</taxon>
        <taxon>Entomophthoromycotina</taxon>
        <taxon>Entomophthoromycetes</taxon>
        <taxon>Entomophthorales</taxon>
        <taxon>Entomophthoraceae</taxon>
        <taxon>Entomophthora</taxon>
    </lineage>
</organism>
<dbReference type="EMBL" id="QTSX02005703">
    <property type="protein sequence ID" value="KAJ9058883.1"/>
    <property type="molecule type" value="Genomic_DNA"/>
</dbReference>
<sequence>MKSSIIFGVLVVSTEGLFFQNQTRNFIVSFERSFGPSAKIESFVSSRLKQMPFLQRQSIKVFGFYQNVFQGFIAAMPEPLVAVVKSLPGVEEVEEDHPIDMYATQSDATWGLQRMTQKGPVAPSGPYTYNYNDEAGKGVAVYVIDSGVNIKHNEFEGRAFIGKTFEGDNDRDENGHGSHVAGTIAGKTYGVAKKANIIALKVFDGSGKGSFSNTLNAIEWAIKDMRGTRGNVINMSLGGIHSFSVNRAVEAAYRAGMTVVVAAGNSALDSVLFSPASAYHAITVGATTINDTLASFSNFGLLVDVLAPGQDILSCWNSSRTATKVISGTSMASPHVAGLAALLHSQEKLNNKEVAEKIRKLGVRDAIKGAGLFRLDAGRGFLTTNLMANTGI</sequence>